<gene>
    <name evidence="2" type="ORF">K458DRAFT_471327</name>
</gene>
<evidence type="ECO:0000256" key="1">
    <source>
        <dbReference type="SAM" id="MobiDB-lite"/>
    </source>
</evidence>
<dbReference type="Proteomes" id="UP000799291">
    <property type="component" value="Unassembled WGS sequence"/>
</dbReference>
<protein>
    <submittedName>
        <fullName evidence="2">Uncharacterized protein</fullName>
    </submittedName>
</protein>
<reference evidence="2" key="1">
    <citation type="journal article" date="2020" name="Stud. Mycol.">
        <title>101 Dothideomycetes genomes: a test case for predicting lifestyles and emergence of pathogens.</title>
        <authorList>
            <person name="Haridas S."/>
            <person name="Albert R."/>
            <person name="Binder M."/>
            <person name="Bloem J."/>
            <person name="Labutti K."/>
            <person name="Salamov A."/>
            <person name="Andreopoulos B."/>
            <person name="Baker S."/>
            <person name="Barry K."/>
            <person name="Bills G."/>
            <person name="Bluhm B."/>
            <person name="Cannon C."/>
            <person name="Castanera R."/>
            <person name="Culley D."/>
            <person name="Daum C."/>
            <person name="Ezra D."/>
            <person name="Gonzalez J."/>
            <person name="Henrissat B."/>
            <person name="Kuo A."/>
            <person name="Liang C."/>
            <person name="Lipzen A."/>
            <person name="Lutzoni F."/>
            <person name="Magnuson J."/>
            <person name="Mondo S."/>
            <person name="Nolan M."/>
            <person name="Ohm R."/>
            <person name="Pangilinan J."/>
            <person name="Park H.-J."/>
            <person name="Ramirez L."/>
            <person name="Alfaro M."/>
            <person name="Sun H."/>
            <person name="Tritt A."/>
            <person name="Yoshinaga Y."/>
            <person name="Zwiers L.-H."/>
            <person name="Turgeon B."/>
            <person name="Goodwin S."/>
            <person name="Spatafora J."/>
            <person name="Crous P."/>
            <person name="Grigoriev I."/>
        </authorList>
    </citation>
    <scope>NUCLEOTIDE SEQUENCE</scope>
    <source>
        <strain evidence="2">CBS 122367</strain>
    </source>
</reference>
<keyword evidence="3" id="KW-1185">Reference proteome</keyword>
<feature type="region of interest" description="Disordered" evidence="1">
    <location>
        <begin position="191"/>
        <end position="218"/>
    </location>
</feature>
<dbReference type="AlphaFoldDB" id="A0A6G1J6E0"/>
<dbReference type="EMBL" id="MU005577">
    <property type="protein sequence ID" value="KAF2685978.1"/>
    <property type="molecule type" value="Genomic_DNA"/>
</dbReference>
<evidence type="ECO:0000313" key="3">
    <source>
        <dbReference type="Proteomes" id="UP000799291"/>
    </source>
</evidence>
<name>A0A6G1J6E0_9PLEO</name>
<accession>A0A6G1J6E0</accession>
<evidence type="ECO:0000313" key="2">
    <source>
        <dbReference type="EMBL" id="KAF2685978.1"/>
    </source>
</evidence>
<organism evidence="2 3">
    <name type="scientific">Lentithecium fluviatile CBS 122367</name>
    <dbReference type="NCBI Taxonomy" id="1168545"/>
    <lineage>
        <taxon>Eukaryota</taxon>
        <taxon>Fungi</taxon>
        <taxon>Dikarya</taxon>
        <taxon>Ascomycota</taxon>
        <taxon>Pezizomycotina</taxon>
        <taxon>Dothideomycetes</taxon>
        <taxon>Pleosporomycetidae</taxon>
        <taxon>Pleosporales</taxon>
        <taxon>Massarineae</taxon>
        <taxon>Lentitheciaceae</taxon>
        <taxon>Lentithecium</taxon>
    </lineage>
</organism>
<sequence length="218" mass="24145">MPRDGPEAVAMSVSSLAEKMDEDVMEEKEKALWLLVSRGEWPRMKLFAKQRSRTAVLTRDVSGLVTLFDQLGAWQKKGFSKRADCAVLRSRRRCGAAGDEVAPKHALARSRMQINGHHQFADLSALHGERLARRPFVRRVQSTTHPCGQWAVADRRRALMPGVFVWTPAVARAALTCRDVDTAGCKTSALPAMPSRRCPPSREPGTGERMQGGDARRG</sequence>
<proteinExistence type="predicted"/>